<dbReference type="InterPro" id="IPR000073">
    <property type="entry name" value="AB_hydrolase_1"/>
</dbReference>
<protein>
    <submittedName>
        <fullName evidence="2">Hydrolase, alpha-beta fold family protein</fullName>
    </submittedName>
</protein>
<proteinExistence type="predicted"/>
<dbReference type="Proteomes" id="UP000019184">
    <property type="component" value="Unassembled WGS sequence"/>
</dbReference>
<dbReference type="InterPro" id="IPR029058">
    <property type="entry name" value="AB_hydrolase_fold"/>
</dbReference>
<gene>
    <name evidence="2" type="ORF">BN874_590015</name>
</gene>
<evidence type="ECO:0000313" key="3">
    <source>
        <dbReference type="Proteomes" id="UP000019184"/>
    </source>
</evidence>
<dbReference type="InterPro" id="IPR050228">
    <property type="entry name" value="Carboxylesterase_BioH"/>
</dbReference>
<accession>A0A7U7J5G0</accession>
<keyword evidence="3" id="KW-1185">Reference proteome</keyword>
<dbReference type="OrthoDB" id="5853561at2"/>
<dbReference type="PANTHER" id="PTHR43194:SF5">
    <property type="entry name" value="PIMELOYL-[ACYL-CARRIER PROTEIN] METHYL ESTER ESTERASE"/>
    <property type="match status" value="1"/>
</dbReference>
<dbReference type="EMBL" id="CBTK010000275">
    <property type="protein sequence ID" value="CDH46747.1"/>
    <property type="molecule type" value="Genomic_DNA"/>
</dbReference>
<organism evidence="2 3">
    <name type="scientific">Candidatus Contendobacter odensis Run_B_J11</name>
    <dbReference type="NCBI Taxonomy" id="1400861"/>
    <lineage>
        <taxon>Bacteria</taxon>
        <taxon>Pseudomonadati</taxon>
        <taxon>Pseudomonadota</taxon>
        <taxon>Gammaproteobacteria</taxon>
        <taxon>Candidatus Competibacteraceae</taxon>
        <taxon>Candidatus Contendibacter</taxon>
    </lineage>
</organism>
<dbReference type="Gene3D" id="3.40.50.1820">
    <property type="entry name" value="alpha/beta hydrolase"/>
    <property type="match status" value="1"/>
</dbReference>
<dbReference type="AlphaFoldDB" id="A0A7U7J5G0"/>
<name>A0A7U7J5G0_9GAMM</name>
<dbReference type="RefSeq" id="WP_034435456.1">
    <property type="nucleotide sequence ID" value="NZ_CBTK010000275.1"/>
</dbReference>
<reference evidence="2 3" key="1">
    <citation type="journal article" date="2014" name="ISME J.">
        <title>Candidatus Competibacter-lineage genomes retrieved from metagenomes reveal functional metabolic diversity.</title>
        <authorList>
            <person name="McIlroy S.J."/>
            <person name="Albertsen M."/>
            <person name="Andresen E.K."/>
            <person name="Saunders A.M."/>
            <person name="Kristiansen R."/>
            <person name="Stokholm-Bjerregaard M."/>
            <person name="Nielsen K.L."/>
            <person name="Nielsen P.H."/>
        </authorList>
    </citation>
    <scope>NUCLEOTIDE SEQUENCE [LARGE SCALE GENOMIC DNA]</scope>
    <source>
        <strain evidence="2 3">Run_B_J11</strain>
    </source>
</reference>
<dbReference type="PRINTS" id="PR00111">
    <property type="entry name" value="ABHYDROLASE"/>
</dbReference>
<keyword evidence="2" id="KW-0378">Hydrolase</keyword>
<dbReference type="PANTHER" id="PTHR43194">
    <property type="entry name" value="HYDROLASE ALPHA/BETA FOLD FAMILY"/>
    <property type="match status" value="1"/>
</dbReference>
<evidence type="ECO:0000259" key="1">
    <source>
        <dbReference type="Pfam" id="PF00561"/>
    </source>
</evidence>
<feature type="domain" description="AB hydrolase-1" evidence="1">
    <location>
        <begin position="14"/>
        <end position="108"/>
    </location>
</feature>
<dbReference type="Pfam" id="PF00561">
    <property type="entry name" value="Abhydrolase_1"/>
    <property type="match status" value="1"/>
</dbReference>
<dbReference type="SUPFAM" id="SSF53474">
    <property type="entry name" value="alpha/beta-Hydrolases"/>
    <property type="match status" value="1"/>
</dbReference>
<sequence>MATLYYTESGQGEPLLLLHSGGMSGAEWKPHLPLFARAFRVIVPDHLGHGRSPMIAEKLTVADMGQAILELLDELGLARAHLVGSSMGGAVALWLTVHHSDRVSALVLYRVGYRKDEVTHAGTRSMADPAYWRGVGMHKWLSDIHQPQGGPDAWETVIGRVSEALEPVTTDHAHDLEILERITQPTLIVVGDRDPVAPLDQILEMFGAIPNVGLWVMPYATHVTATNTWRAESFALEVSRFLQRQK</sequence>
<evidence type="ECO:0000313" key="2">
    <source>
        <dbReference type="EMBL" id="CDH46747.1"/>
    </source>
</evidence>
<dbReference type="GO" id="GO:0016787">
    <property type="term" value="F:hydrolase activity"/>
    <property type="evidence" value="ECO:0007669"/>
    <property type="project" value="UniProtKB-KW"/>
</dbReference>
<comment type="caution">
    <text evidence="2">The sequence shown here is derived from an EMBL/GenBank/DDBJ whole genome shotgun (WGS) entry which is preliminary data.</text>
</comment>